<dbReference type="InterPro" id="IPR016181">
    <property type="entry name" value="Acyl_CoA_acyltransferase"/>
</dbReference>
<evidence type="ECO:0008006" key="3">
    <source>
        <dbReference type="Google" id="ProtNLM"/>
    </source>
</evidence>
<dbReference type="PANTHER" id="PTHR41368:SF1">
    <property type="entry name" value="PROTEIN YGHO"/>
    <property type="match status" value="1"/>
</dbReference>
<dbReference type="RefSeq" id="WP_085053188.1">
    <property type="nucleotide sequence ID" value="NZ_LNQR01000091.1"/>
</dbReference>
<accession>A0ABR5SCT2</accession>
<dbReference type="EMBL" id="LNQR01000091">
    <property type="protein sequence ID" value="KWT82077.1"/>
    <property type="molecule type" value="Genomic_DNA"/>
</dbReference>
<dbReference type="SUPFAM" id="SSF55729">
    <property type="entry name" value="Acyl-CoA N-acyltransferases (Nat)"/>
    <property type="match status" value="1"/>
</dbReference>
<dbReference type="Gene3D" id="3.40.630.30">
    <property type="match status" value="1"/>
</dbReference>
<proteinExistence type="predicted"/>
<dbReference type="Proteomes" id="UP000060487">
    <property type="component" value="Unassembled WGS sequence"/>
</dbReference>
<reference evidence="1 2" key="1">
    <citation type="submission" date="2015-11" db="EMBL/GenBank/DDBJ databases">
        <authorList>
            <person name="Lin W."/>
        </authorList>
    </citation>
    <scope>NUCLEOTIDE SEQUENCE [LARGE SCALE GENOMIC DNA]</scope>
    <source>
        <strain evidence="1 2">HCH-1</strain>
    </source>
</reference>
<dbReference type="PANTHER" id="PTHR41368">
    <property type="entry name" value="PROTEIN YGHO"/>
    <property type="match status" value="1"/>
</dbReference>
<organism evidence="1 2">
    <name type="scientific">Candidatus Magnetominusculus xianensis</name>
    <dbReference type="NCBI Taxonomy" id="1748249"/>
    <lineage>
        <taxon>Bacteria</taxon>
        <taxon>Pseudomonadati</taxon>
        <taxon>Nitrospirota</taxon>
        <taxon>Nitrospiria</taxon>
        <taxon>Nitrospirales</taxon>
        <taxon>Nitrospiraceae</taxon>
        <taxon>Candidatus Magnetominusculus</taxon>
    </lineage>
</organism>
<evidence type="ECO:0000313" key="1">
    <source>
        <dbReference type="EMBL" id="KWT82077.1"/>
    </source>
</evidence>
<comment type="caution">
    <text evidence="1">The sequence shown here is derived from an EMBL/GenBank/DDBJ whole genome shotgun (WGS) entry which is preliminary data.</text>
</comment>
<name>A0ABR5SCT2_9BACT</name>
<sequence>MSEPVRVAAVTNPKELDLFIKLPLRLYAGDPLYSPQLTKDLKNHFSKENPFFGFSTVKYYLAYRGTPSGEKNCVGRIASVINKRHLEFHNDGAGFFGFFESINDTHVAAALLDAVKNDLKGAGLRVMRGPMSFSTNEECGFLLDGFNIPPMILTPYNPPYYNDLMRSYTMEKIKDLYAYIVDVPDLMPEKVYRAAAIAEKRGITARIISMKNLTADLMSFKVLYNEAWKANWGFIPLTDEEIIYTGKQLEQIIYPETCVIAQFGSETVGFLGLIPDANFVLRHLGGKLNPITMAKAIYLSKKIRDARLMLLGTKAEFRNKGVDGLLFREAFQGCKKHKIERVEFSWILEDNIPVQMLIKMIGGTLYKTYRIYEVPV</sequence>
<dbReference type="InterPro" id="IPR039968">
    <property type="entry name" value="BcerS-like"/>
</dbReference>
<keyword evidence="2" id="KW-1185">Reference proteome</keyword>
<protein>
    <recommendedName>
        <fullName evidence="3">N-acetyltransferase domain-containing protein</fullName>
    </recommendedName>
</protein>
<gene>
    <name evidence="1" type="ORF">ASN18_2563</name>
</gene>
<evidence type="ECO:0000313" key="2">
    <source>
        <dbReference type="Proteomes" id="UP000060487"/>
    </source>
</evidence>